<sequence length="124" mass="14142">MQSRRISEVLNLDENKQNSFGERKQHDSASSLQQFLDRVPVSSISGITDSHVLEVKAEESVRDAIHMMYEEDVLGAVVVDVDDHVSQSEEASTMIFSDPFIAFIDFPNMLLWCLRVTYSFIHSF</sequence>
<dbReference type="Proteomes" id="UP001341840">
    <property type="component" value="Unassembled WGS sequence"/>
</dbReference>
<evidence type="ECO:0008006" key="3">
    <source>
        <dbReference type="Google" id="ProtNLM"/>
    </source>
</evidence>
<keyword evidence="2" id="KW-1185">Reference proteome</keyword>
<dbReference type="SUPFAM" id="SSF54631">
    <property type="entry name" value="CBS-domain pair"/>
    <property type="match status" value="1"/>
</dbReference>
<gene>
    <name evidence="1" type="ORF">PIB30_008151</name>
</gene>
<protein>
    <recommendedName>
        <fullName evidence="3">CBS domain-containing protein</fullName>
    </recommendedName>
</protein>
<organism evidence="1 2">
    <name type="scientific">Stylosanthes scabra</name>
    <dbReference type="NCBI Taxonomy" id="79078"/>
    <lineage>
        <taxon>Eukaryota</taxon>
        <taxon>Viridiplantae</taxon>
        <taxon>Streptophyta</taxon>
        <taxon>Embryophyta</taxon>
        <taxon>Tracheophyta</taxon>
        <taxon>Spermatophyta</taxon>
        <taxon>Magnoliopsida</taxon>
        <taxon>eudicotyledons</taxon>
        <taxon>Gunneridae</taxon>
        <taxon>Pentapetalae</taxon>
        <taxon>rosids</taxon>
        <taxon>fabids</taxon>
        <taxon>Fabales</taxon>
        <taxon>Fabaceae</taxon>
        <taxon>Papilionoideae</taxon>
        <taxon>50 kb inversion clade</taxon>
        <taxon>dalbergioids sensu lato</taxon>
        <taxon>Dalbergieae</taxon>
        <taxon>Pterocarpus clade</taxon>
        <taxon>Stylosanthes</taxon>
    </lineage>
</organism>
<name>A0ABU6Y4V8_9FABA</name>
<proteinExistence type="predicted"/>
<evidence type="ECO:0000313" key="2">
    <source>
        <dbReference type="Proteomes" id="UP001341840"/>
    </source>
</evidence>
<dbReference type="EMBL" id="JASCZI010241673">
    <property type="protein sequence ID" value="MED6204335.1"/>
    <property type="molecule type" value="Genomic_DNA"/>
</dbReference>
<dbReference type="InterPro" id="IPR046342">
    <property type="entry name" value="CBS_dom_sf"/>
</dbReference>
<evidence type="ECO:0000313" key="1">
    <source>
        <dbReference type="EMBL" id="MED6204335.1"/>
    </source>
</evidence>
<comment type="caution">
    <text evidence="1">The sequence shown here is derived from an EMBL/GenBank/DDBJ whole genome shotgun (WGS) entry which is preliminary data.</text>
</comment>
<accession>A0ABU6Y4V8</accession>
<reference evidence="1 2" key="1">
    <citation type="journal article" date="2023" name="Plants (Basel)">
        <title>Bridging the Gap: Combining Genomics and Transcriptomics Approaches to Understand Stylosanthes scabra, an Orphan Legume from the Brazilian Caatinga.</title>
        <authorList>
            <person name="Ferreira-Neto J.R.C."/>
            <person name="da Silva M.D."/>
            <person name="Binneck E."/>
            <person name="de Melo N.F."/>
            <person name="da Silva R.H."/>
            <person name="de Melo A.L.T.M."/>
            <person name="Pandolfi V."/>
            <person name="Bustamante F.O."/>
            <person name="Brasileiro-Vidal A.C."/>
            <person name="Benko-Iseppon A.M."/>
        </authorList>
    </citation>
    <scope>NUCLEOTIDE SEQUENCE [LARGE SCALE GENOMIC DNA]</scope>
    <source>
        <tissue evidence="1">Leaves</tissue>
    </source>
</reference>